<organism evidence="3 4">
    <name type="scientific">Chondromyces crocatus</name>
    <dbReference type="NCBI Taxonomy" id="52"/>
    <lineage>
        <taxon>Bacteria</taxon>
        <taxon>Pseudomonadati</taxon>
        <taxon>Myxococcota</taxon>
        <taxon>Polyangia</taxon>
        <taxon>Polyangiales</taxon>
        <taxon>Polyangiaceae</taxon>
        <taxon>Chondromyces</taxon>
    </lineage>
</organism>
<dbReference type="Gene3D" id="2.10.70.10">
    <property type="entry name" value="Complement Module, domain 1"/>
    <property type="match status" value="2"/>
</dbReference>
<evidence type="ECO:0000313" key="4">
    <source>
        <dbReference type="Proteomes" id="UP000067626"/>
    </source>
</evidence>
<evidence type="ECO:0000259" key="2">
    <source>
        <dbReference type="PROSITE" id="PS50184"/>
    </source>
</evidence>
<dbReference type="InterPro" id="IPR008037">
    <property type="entry name" value="Pacifastin_dom"/>
</dbReference>
<proteinExistence type="predicted"/>
<dbReference type="GO" id="GO:0030414">
    <property type="term" value="F:peptidase inhibitor activity"/>
    <property type="evidence" value="ECO:0007669"/>
    <property type="project" value="InterPro"/>
</dbReference>
<name>A0A0K1E9D7_CHOCO</name>
<reference evidence="3 4" key="1">
    <citation type="submission" date="2015-07" db="EMBL/GenBank/DDBJ databases">
        <title>Genome analysis of myxobacterium Chondromyces crocatus Cm c5 reveals a high potential for natural compound synthesis and the genetic basis for the loss of fruiting body formation.</title>
        <authorList>
            <person name="Zaburannyi N."/>
            <person name="Bunk B."/>
            <person name="Maier J."/>
            <person name="Overmann J."/>
            <person name="Mueller R."/>
        </authorList>
    </citation>
    <scope>NUCLEOTIDE SEQUENCE [LARGE SCALE GENOMIC DNA]</scope>
    <source>
        <strain evidence="3 4">Cm c5</strain>
    </source>
</reference>
<dbReference type="Pfam" id="PF05375">
    <property type="entry name" value="Pacifastin_I"/>
    <property type="match status" value="2"/>
</dbReference>
<protein>
    <recommendedName>
        <fullName evidence="2">VWFC domain-containing protein</fullName>
    </recommendedName>
</protein>
<feature type="chain" id="PRO_5005459068" description="VWFC domain-containing protein" evidence="1">
    <location>
        <begin position="26"/>
        <end position="203"/>
    </location>
</feature>
<evidence type="ECO:0000313" key="3">
    <source>
        <dbReference type="EMBL" id="AKT37496.1"/>
    </source>
</evidence>
<gene>
    <name evidence="3" type="ORF">CMC5_016370</name>
</gene>
<dbReference type="EMBL" id="CP012159">
    <property type="protein sequence ID" value="AKT37496.1"/>
    <property type="molecule type" value="Genomic_DNA"/>
</dbReference>
<dbReference type="PROSITE" id="PS50184">
    <property type="entry name" value="VWFC_2"/>
    <property type="match status" value="1"/>
</dbReference>
<feature type="signal peptide" evidence="1">
    <location>
        <begin position="1"/>
        <end position="25"/>
    </location>
</feature>
<keyword evidence="1" id="KW-0732">Signal</keyword>
<dbReference type="InterPro" id="IPR001007">
    <property type="entry name" value="VWF_dom"/>
</dbReference>
<sequence length="203" mass="21343">MNAPSFSLLRSSLLALVVAAPVALTGCIVVTSDGNDDGGTSNGNNDGENACAHEGNTYDVGETFSVDCNTCRCDEDGAVACTEMFCAPVCEYEGQTYPEGASFPAADGCNTCTCTADGSVACTKIGCECNPAAEWWRDYVSEDPAQCEVIDYACPENTEAFGNACGCGCEQSAECQETYNCMPPSDCNVEEIQAQCPYSQIVY</sequence>
<dbReference type="RefSeq" id="WP_050429856.1">
    <property type="nucleotide sequence ID" value="NZ_CP012159.1"/>
</dbReference>
<dbReference type="Proteomes" id="UP000067626">
    <property type="component" value="Chromosome"/>
</dbReference>
<feature type="domain" description="VWFC" evidence="2">
    <location>
        <begin position="49"/>
        <end position="113"/>
    </location>
</feature>
<accession>A0A0K1E9D7</accession>
<evidence type="ECO:0000256" key="1">
    <source>
        <dbReference type="SAM" id="SignalP"/>
    </source>
</evidence>
<keyword evidence="4" id="KW-1185">Reference proteome</keyword>
<dbReference type="SUPFAM" id="SSF57603">
    <property type="entry name" value="FnI-like domain"/>
    <property type="match status" value="2"/>
</dbReference>
<dbReference type="KEGG" id="ccro:CMC5_016370"/>
<dbReference type="AlphaFoldDB" id="A0A0K1E9D7"/>